<keyword evidence="5" id="KW-1185">Reference proteome</keyword>
<dbReference type="EC" id="3.1.1.72" evidence="4"/>
<evidence type="ECO:0000259" key="3">
    <source>
        <dbReference type="Pfam" id="PF20434"/>
    </source>
</evidence>
<gene>
    <name evidence="4" type="primary">axeA1_5</name>
    <name evidence="4" type="ORF">Poly41_45510</name>
</gene>
<keyword evidence="2" id="KW-0732">Signal</keyword>
<dbReference type="InterPro" id="IPR049492">
    <property type="entry name" value="BD-FAE-like_dom"/>
</dbReference>
<dbReference type="InterPro" id="IPR050300">
    <property type="entry name" value="GDXG_lipolytic_enzyme"/>
</dbReference>
<evidence type="ECO:0000256" key="2">
    <source>
        <dbReference type="SAM" id="SignalP"/>
    </source>
</evidence>
<dbReference type="AlphaFoldDB" id="A0A5C6DB52"/>
<evidence type="ECO:0000313" key="5">
    <source>
        <dbReference type="Proteomes" id="UP000319143"/>
    </source>
</evidence>
<feature type="domain" description="BD-FAE-like" evidence="3">
    <location>
        <begin position="65"/>
        <end position="271"/>
    </location>
</feature>
<comment type="caution">
    <text evidence="4">The sequence shown here is derived from an EMBL/GenBank/DDBJ whole genome shotgun (WGS) entry which is preliminary data.</text>
</comment>
<reference evidence="4 5" key="1">
    <citation type="submission" date="2019-02" db="EMBL/GenBank/DDBJ databases">
        <title>Deep-cultivation of Planctomycetes and their phenomic and genomic characterization uncovers novel biology.</title>
        <authorList>
            <person name="Wiegand S."/>
            <person name="Jogler M."/>
            <person name="Boedeker C."/>
            <person name="Pinto D."/>
            <person name="Vollmers J."/>
            <person name="Rivas-Marin E."/>
            <person name="Kohn T."/>
            <person name="Peeters S.H."/>
            <person name="Heuer A."/>
            <person name="Rast P."/>
            <person name="Oberbeckmann S."/>
            <person name="Bunk B."/>
            <person name="Jeske O."/>
            <person name="Meyerdierks A."/>
            <person name="Storesund J.E."/>
            <person name="Kallscheuer N."/>
            <person name="Luecker S."/>
            <person name="Lage O.M."/>
            <person name="Pohl T."/>
            <person name="Merkel B.J."/>
            <person name="Hornburger P."/>
            <person name="Mueller R.-W."/>
            <person name="Bruemmer F."/>
            <person name="Labrenz M."/>
            <person name="Spormann A.M."/>
            <person name="Op Den Camp H."/>
            <person name="Overmann J."/>
            <person name="Amann R."/>
            <person name="Jetten M.S.M."/>
            <person name="Mascher T."/>
            <person name="Medema M.H."/>
            <person name="Devos D.P."/>
            <person name="Kaster A.-K."/>
            <person name="Ovreas L."/>
            <person name="Rohde M."/>
            <person name="Galperin M.Y."/>
            <person name="Jogler C."/>
        </authorList>
    </citation>
    <scope>NUCLEOTIDE SEQUENCE [LARGE SCALE GENOMIC DNA]</scope>
    <source>
        <strain evidence="4 5">Poly41</strain>
    </source>
</reference>
<protein>
    <submittedName>
        <fullName evidence="4">Acetylxylan esterase</fullName>
        <ecNumber evidence="4">3.1.1.72</ecNumber>
    </submittedName>
</protein>
<dbReference type="Pfam" id="PF20434">
    <property type="entry name" value="BD-FAE"/>
    <property type="match status" value="1"/>
</dbReference>
<feature type="signal peptide" evidence="2">
    <location>
        <begin position="1"/>
        <end position="38"/>
    </location>
</feature>
<accession>A0A5C6DB52</accession>
<evidence type="ECO:0000256" key="1">
    <source>
        <dbReference type="ARBA" id="ARBA00022801"/>
    </source>
</evidence>
<feature type="chain" id="PRO_5022806301" evidence="2">
    <location>
        <begin position="39"/>
        <end position="315"/>
    </location>
</feature>
<dbReference type="SUPFAM" id="SSF53474">
    <property type="entry name" value="alpha/beta-Hydrolases"/>
    <property type="match status" value="1"/>
</dbReference>
<organism evidence="4 5">
    <name type="scientific">Novipirellula artificiosorum</name>
    <dbReference type="NCBI Taxonomy" id="2528016"/>
    <lineage>
        <taxon>Bacteria</taxon>
        <taxon>Pseudomonadati</taxon>
        <taxon>Planctomycetota</taxon>
        <taxon>Planctomycetia</taxon>
        <taxon>Pirellulales</taxon>
        <taxon>Pirellulaceae</taxon>
        <taxon>Novipirellula</taxon>
    </lineage>
</organism>
<name>A0A5C6DB52_9BACT</name>
<keyword evidence="1 4" id="KW-0378">Hydrolase</keyword>
<dbReference type="PANTHER" id="PTHR48081">
    <property type="entry name" value="AB HYDROLASE SUPERFAMILY PROTEIN C4A8.06C"/>
    <property type="match status" value="1"/>
</dbReference>
<dbReference type="PANTHER" id="PTHR48081:SF13">
    <property type="entry name" value="ALPHA_BETA HYDROLASE"/>
    <property type="match status" value="1"/>
</dbReference>
<evidence type="ECO:0000313" key="4">
    <source>
        <dbReference type="EMBL" id="TWU34403.1"/>
    </source>
</evidence>
<dbReference type="EMBL" id="SJPV01000008">
    <property type="protein sequence ID" value="TWU34403.1"/>
    <property type="molecule type" value="Genomic_DNA"/>
</dbReference>
<dbReference type="Proteomes" id="UP000319143">
    <property type="component" value="Unassembled WGS sequence"/>
</dbReference>
<sequence precursor="true">MPAVLRKRYPLRFRRLPFCFAFACLLAFESWMVGQAVATDPSYELRAFPDQRYNQRVDGNAGLCDVLLPPTEPPTGGYPTVLVVHGGGWVSGSKWTISGYSRFLANQGYATVTINYRLAPQYRFPAQLDDLRQGLVWIAKHAETYHFNLDCVGLFGYSAGGHLALLLSALQDEPTETKVATSEWKANDPRWIALPAILATCVGGPPCDFQDLPLDNTTLAYFLGSSRRENPKVYQLASPIAHVSCKDPPVRIIHGETDAIVPIQGSVAFSDAIRNAGGQCRLTKLPGQGHLMTFLNPKTSEAVREFFAEALTAND</sequence>
<proteinExistence type="predicted"/>
<dbReference type="Gene3D" id="3.40.50.1820">
    <property type="entry name" value="alpha/beta hydrolase"/>
    <property type="match status" value="1"/>
</dbReference>
<dbReference type="GO" id="GO:0046555">
    <property type="term" value="F:acetylxylan esterase activity"/>
    <property type="evidence" value="ECO:0007669"/>
    <property type="project" value="UniProtKB-EC"/>
</dbReference>
<dbReference type="InterPro" id="IPR029058">
    <property type="entry name" value="AB_hydrolase_fold"/>
</dbReference>